<dbReference type="Gene3D" id="3.90.1180.10">
    <property type="entry name" value="Ribosomal protein L13"/>
    <property type="match status" value="1"/>
</dbReference>
<dbReference type="GO" id="GO:0006412">
    <property type="term" value="P:translation"/>
    <property type="evidence" value="ECO:0007669"/>
    <property type="project" value="InterPro"/>
</dbReference>
<dbReference type="STRING" id="4232.A0A251TW82"/>
<proteinExistence type="inferred from homology"/>
<evidence type="ECO:0000256" key="2">
    <source>
        <dbReference type="ARBA" id="ARBA00022980"/>
    </source>
</evidence>
<dbReference type="GO" id="GO:0003735">
    <property type="term" value="F:structural constituent of ribosome"/>
    <property type="evidence" value="ECO:0000318"/>
    <property type="project" value="GO_Central"/>
</dbReference>
<dbReference type="GO" id="GO:0003729">
    <property type="term" value="F:mRNA binding"/>
    <property type="evidence" value="ECO:0000318"/>
    <property type="project" value="GO_Central"/>
</dbReference>
<organism evidence="4 5">
    <name type="scientific">Helianthus annuus</name>
    <name type="common">Common sunflower</name>
    <dbReference type="NCBI Taxonomy" id="4232"/>
    <lineage>
        <taxon>Eukaryota</taxon>
        <taxon>Viridiplantae</taxon>
        <taxon>Streptophyta</taxon>
        <taxon>Embryophyta</taxon>
        <taxon>Tracheophyta</taxon>
        <taxon>Spermatophyta</taxon>
        <taxon>Magnoliopsida</taxon>
        <taxon>eudicotyledons</taxon>
        <taxon>Gunneridae</taxon>
        <taxon>Pentapetalae</taxon>
        <taxon>asterids</taxon>
        <taxon>campanulids</taxon>
        <taxon>Asterales</taxon>
        <taxon>Asteraceae</taxon>
        <taxon>Asteroideae</taxon>
        <taxon>Heliantheae alliance</taxon>
        <taxon>Heliantheae</taxon>
        <taxon>Helianthus</taxon>
    </lineage>
</organism>
<dbReference type="InterPro" id="IPR005822">
    <property type="entry name" value="Ribosomal_uL13"/>
</dbReference>
<dbReference type="AlphaFoldDB" id="A0A251TW82"/>
<name>A0A251TW82_HELAN</name>
<dbReference type="SUPFAM" id="SSF52161">
    <property type="entry name" value="Ribosomal protein L13"/>
    <property type="match status" value="1"/>
</dbReference>
<evidence type="ECO:0000256" key="1">
    <source>
        <dbReference type="ARBA" id="ARBA00006227"/>
    </source>
</evidence>
<dbReference type="FunFam" id="6.10.250.3250:FF:000001">
    <property type="entry name" value="60S ribosomal protein L13a"/>
    <property type="match status" value="1"/>
</dbReference>
<keyword evidence="5" id="KW-1185">Reference proteome</keyword>
<sequence length="220" mass="25228">MGIKRTMNLGICWEALFTEAGPALEVLSDTLNAIDARQGYQIVYYTHLCSRNWFMLSVRLSTFFQLIDYLQRMVAGCLGMLQIVYWFCFHLVVIKSGPFACHPAVMIPHKTKRGAAALARLKVYEGVPTPYNRKKRMVIPDALKVLRLTAGHKYCLLGRLSSEVGWNHYETIKELENKRKEKAQVVYERKKQLNKLRAKADKAAEEKLCSQLEILAPVTY</sequence>
<evidence type="ECO:0000313" key="5">
    <source>
        <dbReference type="Proteomes" id="UP000215914"/>
    </source>
</evidence>
<dbReference type="GO" id="GO:0005840">
    <property type="term" value="C:ribosome"/>
    <property type="evidence" value="ECO:0000318"/>
    <property type="project" value="GO_Central"/>
</dbReference>
<dbReference type="Proteomes" id="UP000215914">
    <property type="component" value="Chromosome 9"/>
</dbReference>
<keyword evidence="3" id="KW-0687">Ribonucleoprotein</keyword>
<keyword evidence="2 4" id="KW-0689">Ribosomal protein</keyword>
<evidence type="ECO:0000256" key="3">
    <source>
        <dbReference type="ARBA" id="ARBA00023274"/>
    </source>
</evidence>
<dbReference type="GO" id="GO:0017148">
    <property type="term" value="P:negative regulation of translation"/>
    <property type="evidence" value="ECO:0000318"/>
    <property type="project" value="GO_Central"/>
</dbReference>
<comment type="similarity">
    <text evidence="1">Belongs to the universal ribosomal protein uL13 family.</text>
</comment>
<dbReference type="PANTHER" id="PTHR11545">
    <property type="entry name" value="RIBOSOMAL PROTEIN L13"/>
    <property type="match status" value="1"/>
</dbReference>
<gene>
    <name evidence="4" type="ORF">HannXRQ_Chr09g0259971</name>
</gene>
<dbReference type="EMBL" id="CM007898">
    <property type="protein sequence ID" value="OTG15398.1"/>
    <property type="molecule type" value="Genomic_DNA"/>
</dbReference>
<evidence type="ECO:0000313" key="4">
    <source>
        <dbReference type="EMBL" id="OTG15398.1"/>
    </source>
</evidence>
<dbReference type="Gene3D" id="6.10.250.3250">
    <property type="match status" value="1"/>
</dbReference>
<protein>
    <submittedName>
        <fullName evidence="4">Putative ribosomal protein L13</fullName>
    </submittedName>
</protein>
<dbReference type="GO" id="GO:0022625">
    <property type="term" value="C:cytosolic large ribosomal subunit"/>
    <property type="evidence" value="ECO:0000318"/>
    <property type="project" value="GO_Central"/>
</dbReference>
<reference evidence="5" key="1">
    <citation type="journal article" date="2017" name="Nature">
        <title>The sunflower genome provides insights into oil metabolism, flowering and Asterid evolution.</title>
        <authorList>
            <person name="Badouin H."/>
            <person name="Gouzy J."/>
            <person name="Grassa C.J."/>
            <person name="Murat F."/>
            <person name="Staton S.E."/>
            <person name="Cottret L."/>
            <person name="Lelandais-Briere C."/>
            <person name="Owens G.L."/>
            <person name="Carrere S."/>
            <person name="Mayjonade B."/>
            <person name="Legrand L."/>
            <person name="Gill N."/>
            <person name="Kane N.C."/>
            <person name="Bowers J.E."/>
            <person name="Hubner S."/>
            <person name="Bellec A."/>
            <person name="Berard A."/>
            <person name="Berges H."/>
            <person name="Blanchet N."/>
            <person name="Boniface M.C."/>
            <person name="Brunel D."/>
            <person name="Catrice O."/>
            <person name="Chaidir N."/>
            <person name="Claudel C."/>
            <person name="Donnadieu C."/>
            <person name="Faraut T."/>
            <person name="Fievet G."/>
            <person name="Helmstetter N."/>
            <person name="King M."/>
            <person name="Knapp S.J."/>
            <person name="Lai Z."/>
            <person name="Le Paslier M.C."/>
            <person name="Lippi Y."/>
            <person name="Lorenzon L."/>
            <person name="Mandel J.R."/>
            <person name="Marage G."/>
            <person name="Marchand G."/>
            <person name="Marquand E."/>
            <person name="Bret-Mestries E."/>
            <person name="Morien E."/>
            <person name="Nambeesan S."/>
            <person name="Nguyen T."/>
            <person name="Pegot-Espagnet P."/>
            <person name="Pouilly N."/>
            <person name="Raftis F."/>
            <person name="Sallet E."/>
            <person name="Schiex T."/>
            <person name="Thomas J."/>
            <person name="Vandecasteele C."/>
            <person name="Vares D."/>
            <person name="Vear F."/>
            <person name="Vautrin S."/>
            <person name="Crespi M."/>
            <person name="Mangin B."/>
            <person name="Burke J.M."/>
            <person name="Salse J."/>
            <person name="Munos S."/>
            <person name="Vincourt P."/>
            <person name="Rieseberg L.H."/>
            <person name="Langlade N.B."/>
        </authorList>
    </citation>
    <scope>NUCLEOTIDE SEQUENCE [LARGE SCALE GENOMIC DNA]</scope>
    <source>
        <strain evidence="5">cv. SF193</strain>
    </source>
</reference>
<accession>A0A251TW82</accession>
<dbReference type="InterPro" id="IPR036899">
    <property type="entry name" value="Ribosomal_uL13_sf"/>
</dbReference>
<dbReference type="InParanoid" id="A0A251TW82"/>
<dbReference type="PANTHER" id="PTHR11545:SF39">
    <property type="entry name" value="LARGE RIBOSOMAL SUBUNIT PROTEIN UL13X-RELATED"/>
    <property type="match status" value="1"/>
</dbReference>